<keyword evidence="2" id="KW-1185">Reference proteome</keyword>
<dbReference type="AlphaFoldDB" id="A0A4U2YII2"/>
<evidence type="ECO:0000313" key="2">
    <source>
        <dbReference type="Proteomes" id="UP000307808"/>
    </source>
</evidence>
<name>A0A4U2YII2_9ACTN</name>
<gene>
    <name evidence="1" type="ORF">FC770_15585</name>
</gene>
<accession>A0A4U2YII2</accession>
<dbReference type="Proteomes" id="UP000307808">
    <property type="component" value="Unassembled WGS sequence"/>
</dbReference>
<dbReference type="PANTHER" id="PTHR33361:SF2">
    <property type="entry name" value="DUF885 DOMAIN-CONTAINING PROTEIN"/>
    <property type="match status" value="1"/>
</dbReference>
<sequence>MTEQTSRPVDALADAYVDDYAALDPVAATYFGVEGHDHSLTDLSPDGFAAREELADRAFAAVESATPSDAREAVARDAFLERLGLQRALSAAGYERSDFSVISSGLHSIREVFDLMPTEGEEAWSTIASRLEAIPSTLTGYRVTLADEAARGRVAAARQYTEVAAQVERWTGQVGAGGDFFAGLVARSDASGTLRTRLDAAASRASRAFADFGLFLDDEMAPQGRRNEAVGREHYALASQAFLGATIDLEETYAWGWTELKRISDDMAATADRIQPGATLAEAVAALDANPARRIEGREPFRQWMQELADRTVAELADVHFDIPDPIRRIECRLAPTNDGGIYYTGPSEDFSRPGRMWWSVPDGIDSFTPWREVTTVFHEGVPGHHLQVGQAAYRADKLNRWQRTMCWVSGHGEGWALYAERLMDDLGYLADPADRLGMLDGQALRAARVIVDIGMHLELEIPRDNPFGFHPGERWTPALGLEFMRQHSQMDDPTLVFEVNRYLGWPGQAPSYKVGERIWLEARDEARSRRGDAFDLKQFHRDALDLGSLGLDPLRTALGAL</sequence>
<protein>
    <submittedName>
        <fullName evidence="1">DUF885 domain-containing protein</fullName>
    </submittedName>
</protein>
<reference evidence="1 2" key="1">
    <citation type="submission" date="2019-04" db="EMBL/GenBank/DDBJ databases">
        <authorList>
            <person name="Dong K."/>
        </authorList>
    </citation>
    <scope>NUCLEOTIDE SEQUENCE [LARGE SCALE GENOMIC DNA]</scope>
    <source>
        <strain evidence="2">dk3543</strain>
    </source>
</reference>
<evidence type="ECO:0000313" key="1">
    <source>
        <dbReference type="EMBL" id="TKI60917.1"/>
    </source>
</evidence>
<dbReference type="EMBL" id="SZPY01000004">
    <property type="protein sequence ID" value="TKI60917.1"/>
    <property type="molecule type" value="Genomic_DNA"/>
</dbReference>
<dbReference type="InterPro" id="IPR010281">
    <property type="entry name" value="DUF885"/>
</dbReference>
<dbReference type="PANTHER" id="PTHR33361">
    <property type="entry name" value="GLR0591 PROTEIN"/>
    <property type="match status" value="1"/>
</dbReference>
<organism evidence="1 2">
    <name type="scientific">Nocardioides jishulii</name>
    <dbReference type="NCBI Taxonomy" id="2575440"/>
    <lineage>
        <taxon>Bacteria</taxon>
        <taxon>Bacillati</taxon>
        <taxon>Actinomycetota</taxon>
        <taxon>Actinomycetes</taxon>
        <taxon>Propionibacteriales</taxon>
        <taxon>Nocardioidaceae</taxon>
        <taxon>Nocardioides</taxon>
    </lineage>
</organism>
<dbReference type="RefSeq" id="WP_137067223.1">
    <property type="nucleotide sequence ID" value="NZ_CP040748.1"/>
</dbReference>
<comment type="caution">
    <text evidence="1">The sequence shown here is derived from an EMBL/GenBank/DDBJ whole genome shotgun (WGS) entry which is preliminary data.</text>
</comment>
<dbReference type="OrthoDB" id="9760040at2"/>
<dbReference type="Pfam" id="PF05960">
    <property type="entry name" value="DUF885"/>
    <property type="match status" value="1"/>
</dbReference>
<proteinExistence type="predicted"/>